<evidence type="ECO:0000313" key="7">
    <source>
        <dbReference type="Proteomes" id="UP000076404"/>
    </source>
</evidence>
<dbReference type="GO" id="GO:0006412">
    <property type="term" value="P:translation"/>
    <property type="evidence" value="ECO:0007669"/>
    <property type="project" value="UniProtKB-UniRule"/>
</dbReference>
<comment type="similarity">
    <text evidence="1 5">Belongs to the universal ribosomal protein uL29 family.</text>
</comment>
<dbReference type="CDD" id="cd00427">
    <property type="entry name" value="Ribosomal_L29_HIP"/>
    <property type="match status" value="1"/>
</dbReference>
<protein>
    <recommendedName>
        <fullName evidence="4 5">Large ribosomal subunit protein uL29</fullName>
    </recommendedName>
</protein>
<evidence type="ECO:0000256" key="2">
    <source>
        <dbReference type="ARBA" id="ARBA00022980"/>
    </source>
</evidence>
<reference evidence="6 7" key="1">
    <citation type="journal article" date="2014" name="Proc. Natl. Acad. Sci. U.S.A.">
        <title>Functional type 2 photosynthetic reaction centers found in the rare bacterial phylum Gemmatimonadetes.</title>
        <authorList>
            <person name="Zeng Y."/>
            <person name="Feng F."/>
            <person name="Medova H."/>
            <person name="Dean J."/>
            <person name="Koblizek M."/>
        </authorList>
    </citation>
    <scope>NUCLEOTIDE SEQUENCE [LARGE SCALE GENOMIC DNA]</scope>
    <source>
        <strain evidence="6 7">AP64</strain>
    </source>
</reference>
<dbReference type="STRING" id="1379270.GEMMAAP_05110"/>
<organism evidence="6 7">
    <name type="scientific">Gemmatimonas phototrophica</name>
    <dbReference type="NCBI Taxonomy" id="1379270"/>
    <lineage>
        <taxon>Bacteria</taxon>
        <taxon>Pseudomonadati</taxon>
        <taxon>Gemmatimonadota</taxon>
        <taxon>Gemmatimonadia</taxon>
        <taxon>Gemmatimonadales</taxon>
        <taxon>Gemmatimonadaceae</taxon>
        <taxon>Gemmatimonas</taxon>
    </lineage>
</organism>
<dbReference type="GO" id="GO:0003735">
    <property type="term" value="F:structural constituent of ribosome"/>
    <property type="evidence" value="ECO:0007669"/>
    <property type="project" value="InterPro"/>
</dbReference>
<dbReference type="NCBIfam" id="TIGR00012">
    <property type="entry name" value="L29"/>
    <property type="match status" value="1"/>
</dbReference>
<dbReference type="EMBL" id="CP011454">
    <property type="protein sequence ID" value="AMW04392.1"/>
    <property type="molecule type" value="Genomic_DNA"/>
</dbReference>
<keyword evidence="7" id="KW-1185">Reference proteome</keyword>
<dbReference type="AlphaFoldDB" id="A0A143BIL9"/>
<evidence type="ECO:0000256" key="4">
    <source>
        <dbReference type="ARBA" id="ARBA00035204"/>
    </source>
</evidence>
<dbReference type="Pfam" id="PF00831">
    <property type="entry name" value="Ribosomal_L29"/>
    <property type="match status" value="1"/>
</dbReference>
<evidence type="ECO:0000313" key="6">
    <source>
        <dbReference type="EMBL" id="AMW04392.1"/>
    </source>
</evidence>
<dbReference type="SUPFAM" id="SSF46561">
    <property type="entry name" value="Ribosomal protein L29 (L29p)"/>
    <property type="match status" value="1"/>
</dbReference>
<proteinExistence type="inferred from homology"/>
<dbReference type="InterPro" id="IPR050063">
    <property type="entry name" value="Ribosomal_protein_uL29"/>
</dbReference>
<dbReference type="PANTHER" id="PTHR10916:SF0">
    <property type="entry name" value="LARGE RIBOSOMAL SUBUNIT PROTEIN UL29C"/>
    <property type="match status" value="1"/>
</dbReference>
<dbReference type="InterPro" id="IPR036049">
    <property type="entry name" value="Ribosomal_uL29_sf"/>
</dbReference>
<dbReference type="HAMAP" id="MF_00374">
    <property type="entry name" value="Ribosomal_uL29"/>
    <property type="match status" value="1"/>
</dbReference>
<dbReference type="RefSeq" id="WP_026849963.1">
    <property type="nucleotide sequence ID" value="NZ_CP011454.1"/>
</dbReference>
<sequence>MKSEEIRGLADDELVSRIAELEEERFRLRFRSGTEALEEPLRLRSIRRDIARLKTVQRERQLAGRGR</sequence>
<gene>
    <name evidence="5" type="primary">rpmC</name>
    <name evidence="6" type="ORF">GEMMAAP_05110</name>
</gene>
<reference evidence="6 7" key="2">
    <citation type="journal article" date="2016" name="Environ. Microbiol. Rep.">
        <title>Metagenomic evidence for the presence of phototrophic Gemmatimonadetes bacteria in diverse environments.</title>
        <authorList>
            <person name="Zeng Y."/>
            <person name="Baumbach J."/>
            <person name="Barbosa E.G."/>
            <person name="Azevedo V."/>
            <person name="Zhang C."/>
            <person name="Koblizek M."/>
        </authorList>
    </citation>
    <scope>NUCLEOTIDE SEQUENCE [LARGE SCALE GENOMIC DNA]</scope>
    <source>
        <strain evidence="6 7">AP64</strain>
    </source>
</reference>
<keyword evidence="2 5" id="KW-0689">Ribosomal protein</keyword>
<dbReference type="InterPro" id="IPR001854">
    <property type="entry name" value="Ribosomal_uL29"/>
</dbReference>
<evidence type="ECO:0000256" key="5">
    <source>
        <dbReference type="HAMAP-Rule" id="MF_00374"/>
    </source>
</evidence>
<dbReference type="KEGG" id="gph:GEMMAAP_05110"/>
<dbReference type="Gene3D" id="1.10.287.310">
    <property type="match status" value="1"/>
</dbReference>
<keyword evidence="3 5" id="KW-0687">Ribonucleoprotein</keyword>
<evidence type="ECO:0000256" key="3">
    <source>
        <dbReference type="ARBA" id="ARBA00023274"/>
    </source>
</evidence>
<name>A0A143BIL9_9BACT</name>
<dbReference type="GO" id="GO:0022625">
    <property type="term" value="C:cytosolic large ribosomal subunit"/>
    <property type="evidence" value="ECO:0007669"/>
    <property type="project" value="TreeGrafter"/>
</dbReference>
<dbReference type="OrthoDB" id="9815192at2"/>
<dbReference type="Proteomes" id="UP000076404">
    <property type="component" value="Chromosome"/>
</dbReference>
<dbReference type="eggNOG" id="COG0255">
    <property type="taxonomic scope" value="Bacteria"/>
</dbReference>
<accession>A0A143BIL9</accession>
<evidence type="ECO:0000256" key="1">
    <source>
        <dbReference type="ARBA" id="ARBA00009254"/>
    </source>
</evidence>
<dbReference type="PANTHER" id="PTHR10916">
    <property type="entry name" value="60S RIBOSOMAL PROTEIN L35/50S RIBOSOMAL PROTEIN L29"/>
    <property type="match status" value="1"/>
</dbReference>